<gene>
    <name evidence="1" type="ORF">CcrBL9_gp061c</name>
</gene>
<reference evidence="1 2" key="2">
    <citation type="submission" date="2018-09" db="EMBL/GenBank/DDBJ databases">
        <title>Giant CbK-like Caulobacter bacteriophages have genetically divergent genomes.</title>
        <authorList>
            <person name="Wilson K."/>
            <person name="Ely B."/>
        </authorList>
    </citation>
    <scope>NUCLEOTIDE SEQUENCE [LARGE SCALE GENOMIC DNA]</scope>
</reference>
<evidence type="ECO:0000313" key="1">
    <source>
        <dbReference type="EMBL" id="AXQ69085.1"/>
    </source>
</evidence>
<protein>
    <submittedName>
        <fullName evidence="1">Uncharacterized protein</fullName>
    </submittedName>
</protein>
<keyword evidence="2" id="KW-1185">Reference proteome</keyword>
<proteinExistence type="predicted"/>
<reference evidence="2" key="1">
    <citation type="submission" date="2018-07" db="EMBL/GenBank/DDBJ databases">
        <title>Giant CbK-like Caulobacter bacteriophages have genetically divergent genomes.</title>
        <authorList>
            <person name="Wilson K.M."/>
            <person name="Ely B."/>
        </authorList>
    </citation>
    <scope>NUCLEOTIDE SEQUENCE [LARGE SCALE GENOMIC DNA]</scope>
</reference>
<accession>A0A385EDK2</accession>
<name>A0A385EDK2_9CAUD</name>
<organism evidence="1 2">
    <name type="scientific">Caulobacter phage CcrBL9</name>
    <dbReference type="NCBI Taxonomy" id="2283270"/>
    <lineage>
        <taxon>Viruses</taxon>
        <taxon>Duplodnaviria</taxon>
        <taxon>Heunggongvirae</taxon>
        <taxon>Uroviricota</taxon>
        <taxon>Caudoviricetes</taxon>
        <taxon>Jeanschmidtviridae</taxon>
        <taxon>Bertelyvirus</taxon>
        <taxon>Bertelyvirus BL9</taxon>
    </lineage>
</organism>
<dbReference type="EMBL" id="MH588546">
    <property type="protein sequence ID" value="AXQ69085.1"/>
    <property type="molecule type" value="Genomic_DNA"/>
</dbReference>
<evidence type="ECO:0000313" key="2">
    <source>
        <dbReference type="Proteomes" id="UP000259421"/>
    </source>
</evidence>
<dbReference type="Proteomes" id="UP000259421">
    <property type="component" value="Segment"/>
</dbReference>
<sequence>MQLDPNKPIWTDDLVDAAAFLANNDGLPAKGRKAPFNVSTIEAIIRGAGIAKPRLSRPDCKLVDEGKALLSAVARLNKVVAASEFADFYERAKHLHSKYDHSVEPLKMHNGGLSTDAADPKKVKALARRLIRPLRREARNHGYALTLHGSRKRDIDLVAVPWSVDASPPEDLARVLRHELKKLYGIKGEVPPNELHPKPHGRLVWCWWIKSWTYVDLSVFPPQSAEAATPEAPALSVSK</sequence>